<dbReference type="Proteomes" id="UP001151760">
    <property type="component" value="Unassembled WGS sequence"/>
</dbReference>
<evidence type="ECO:0000313" key="1">
    <source>
        <dbReference type="EMBL" id="GJS92762.1"/>
    </source>
</evidence>
<accession>A0ABQ4ZS57</accession>
<reference evidence="1" key="1">
    <citation type="journal article" date="2022" name="Int. J. Mol. Sci.">
        <title>Draft Genome of Tanacetum Coccineum: Genomic Comparison of Closely Related Tanacetum-Family Plants.</title>
        <authorList>
            <person name="Yamashiro T."/>
            <person name="Shiraishi A."/>
            <person name="Nakayama K."/>
            <person name="Satake H."/>
        </authorList>
    </citation>
    <scope>NUCLEOTIDE SEQUENCE</scope>
</reference>
<organism evidence="1 2">
    <name type="scientific">Tanacetum coccineum</name>
    <dbReference type="NCBI Taxonomy" id="301880"/>
    <lineage>
        <taxon>Eukaryota</taxon>
        <taxon>Viridiplantae</taxon>
        <taxon>Streptophyta</taxon>
        <taxon>Embryophyta</taxon>
        <taxon>Tracheophyta</taxon>
        <taxon>Spermatophyta</taxon>
        <taxon>Magnoliopsida</taxon>
        <taxon>eudicotyledons</taxon>
        <taxon>Gunneridae</taxon>
        <taxon>Pentapetalae</taxon>
        <taxon>asterids</taxon>
        <taxon>campanulids</taxon>
        <taxon>Asterales</taxon>
        <taxon>Asteraceae</taxon>
        <taxon>Asteroideae</taxon>
        <taxon>Anthemideae</taxon>
        <taxon>Anthemidinae</taxon>
        <taxon>Tanacetum</taxon>
    </lineage>
</organism>
<comment type="caution">
    <text evidence="1">The sequence shown here is derived from an EMBL/GenBank/DDBJ whole genome shotgun (WGS) entry which is preliminary data.</text>
</comment>
<gene>
    <name evidence="1" type="ORF">Tco_0799730</name>
</gene>
<evidence type="ECO:0000313" key="2">
    <source>
        <dbReference type="Proteomes" id="UP001151760"/>
    </source>
</evidence>
<protein>
    <submittedName>
        <fullName evidence="1">Retrovirus-related pol polyprotein from transposon TNT 1-94</fullName>
    </submittedName>
</protein>
<keyword evidence="2" id="KW-1185">Reference proteome</keyword>
<reference evidence="1" key="2">
    <citation type="submission" date="2022-01" db="EMBL/GenBank/DDBJ databases">
        <authorList>
            <person name="Yamashiro T."/>
            <person name="Shiraishi A."/>
            <person name="Satake H."/>
            <person name="Nakayama K."/>
        </authorList>
    </citation>
    <scope>NUCLEOTIDE SEQUENCE</scope>
</reference>
<name>A0ABQ4ZS57_9ASTR</name>
<proteinExistence type="predicted"/>
<dbReference type="EMBL" id="BQNB010011605">
    <property type="protein sequence ID" value="GJS92762.1"/>
    <property type="molecule type" value="Genomic_DNA"/>
</dbReference>
<sequence length="262" mass="30163">MTVPSWIDAMQEEIHEFERLKVWELVPCPYKVMLINLKWIYKVKIDEFGGVLNNKARLVAQGFRQEELHRPRGIFLNQSKYASEIIKKYGMLTSDSVDTPMVEKSKMDKDLQGTPFDATLYHDMIGSLMYLTSNADHAGCQDTRRSTSGSAQFLDNALVALENRHVIGKCNMRINLGMKPKEPTYQVVLDALALTTCYPAFLITTEVPVIYMHQFWATVDKHKASYRFKIDNKKFSVNVEVFRDILNICLRILGQEFDEPPT</sequence>